<dbReference type="InterPro" id="IPR025372">
    <property type="entry name" value="DUF4362"/>
</dbReference>
<keyword evidence="1" id="KW-0732">Signal</keyword>
<protein>
    <recommendedName>
        <fullName evidence="4">DUF4362 domain-containing protein</fullName>
    </recommendedName>
</protein>
<evidence type="ECO:0000256" key="1">
    <source>
        <dbReference type="SAM" id="SignalP"/>
    </source>
</evidence>
<dbReference type="PROSITE" id="PS51257">
    <property type="entry name" value="PROKAR_LIPOPROTEIN"/>
    <property type="match status" value="1"/>
</dbReference>
<feature type="chain" id="PRO_5009640428" description="DUF4362 domain-containing protein" evidence="1">
    <location>
        <begin position="24"/>
        <end position="146"/>
    </location>
</feature>
<dbReference type="Proteomes" id="UP000182062">
    <property type="component" value="Unassembled WGS sequence"/>
</dbReference>
<sequence length="146" mass="16688">MGMKKLMVAGLFLVMLVGGCDEAGDKAEIEVGKPFAPASDDVVNRHGKIENLDQFEAFFENVQNDKKAHIRIVSYTIEGDPILHDLEYDGDVIHSFEDSRRDAYGSGETVKMKCRKIEFTPSDRQSEYNLKECNKKEYNKTVLWYE</sequence>
<name>A0A1J6VYT2_9BACI</name>
<gene>
    <name evidence="2" type="ORF">BHE18_12210</name>
</gene>
<feature type="signal peptide" evidence="1">
    <location>
        <begin position="1"/>
        <end position="23"/>
    </location>
</feature>
<dbReference type="Pfam" id="PF14275">
    <property type="entry name" value="DUF4362"/>
    <property type="match status" value="1"/>
</dbReference>
<accession>A0A1J6VYT2</accession>
<reference evidence="2 3" key="1">
    <citation type="submission" date="2016-09" db="EMBL/GenBank/DDBJ databases">
        <title>Bacillus aquimaris SAMM genome sequence reveals colonization and biosurfactant production capacities.</title>
        <authorList>
            <person name="Waghmode S.R."/>
            <person name="Suryavanshi M.V."/>
        </authorList>
    </citation>
    <scope>NUCLEOTIDE SEQUENCE [LARGE SCALE GENOMIC DNA]</scope>
    <source>
        <strain evidence="2 3">SAMM</strain>
    </source>
</reference>
<evidence type="ECO:0000313" key="3">
    <source>
        <dbReference type="Proteomes" id="UP000182062"/>
    </source>
</evidence>
<evidence type="ECO:0008006" key="4">
    <source>
        <dbReference type="Google" id="ProtNLM"/>
    </source>
</evidence>
<evidence type="ECO:0000313" key="2">
    <source>
        <dbReference type="EMBL" id="OIU70469.1"/>
    </source>
</evidence>
<dbReference type="AlphaFoldDB" id="A0A1J6VYT2"/>
<keyword evidence="3" id="KW-1185">Reference proteome</keyword>
<organism evidence="2 3">
    <name type="scientific">Rossellomorea aquimaris</name>
    <dbReference type="NCBI Taxonomy" id="189382"/>
    <lineage>
        <taxon>Bacteria</taxon>
        <taxon>Bacillati</taxon>
        <taxon>Bacillota</taxon>
        <taxon>Bacilli</taxon>
        <taxon>Bacillales</taxon>
        <taxon>Bacillaceae</taxon>
        <taxon>Rossellomorea</taxon>
    </lineage>
</organism>
<comment type="caution">
    <text evidence="2">The sequence shown here is derived from an EMBL/GenBank/DDBJ whole genome shotgun (WGS) entry which is preliminary data.</text>
</comment>
<dbReference type="EMBL" id="MINN01000106">
    <property type="protein sequence ID" value="OIU70469.1"/>
    <property type="molecule type" value="Genomic_DNA"/>
</dbReference>
<proteinExistence type="predicted"/>